<dbReference type="Proteomes" id="UP001488805">
    <property type="component" value="Unassembled WGS sequence"/>
</dbReference>
<dbReference type="EMBL" id="JBCEZU010000538">
    <property type="protein sequence ID" value="KAK9518582.1"/>
    <property type="molecule type" value="Genomic_DNA"/>
</dbReference>
<proteinExistence type="predicted"/>
<evidence type="ECO:0008006" key="4">
    <source>
        <dbReference type="Google" id="ProtNLM"/>
    </source>
</evidence>
<accession>A0AAW1E8X0</accession>
<evidence type="ECO:0000313" key="2">
    <source>
        <dbReference type="EMBL" id="KAK9518582.1"/>
    </source>
</evidence>
<evidence type="ECO:0000313" key="3">
    <source>
        <dbReference type="Proteomes" id="UP001488805"/>
    </source>
</evidence>
<organism evidence="2 3">
    <name type="scientific">Zoarces viviparus</name>
    <name type="common">Viviparous eelpout</name>
    <name type="synonym">Blennius viviparus</name>
    <dbReference type="NCBI Taxonomy" id="48416"/>
    <lineage>
        <taxon>Eukaryota</taxon>
        <taxon>Metazoa</taxon>
        <taxon>Chordata</taxon>
        <taxon>Craniata</taxon>
        <taxon>Vertebrata</taxon>
        <taxon>Euteleostomi</taxon>
        <taxon>Actinopterygii</taxon>
        <taxon>Neopterygii</taxon>
        <taxon>Teleostei</taxon>
        <taxon>Neoteleostei</taxon>
        <taxon>Acanthomorphata</taxon>
        <taxon>Eupercaria</taxon>
        <taxon>Perciformes</taxon>
        <taxon>Cottioidei</taxon>
        <taxon>Zoarcales</taxon>
        <taxon>Zoarcidae</taxon>
        <taxon>Zoarcinae</taxon>
        <taxon>Zoarces</taxon>
    </lineage>
</organism>
<comment type="caution">
    <text evidence="2">The sequence shown here is derived from an EMBL/GenBank/DDBJ whole genome shotgun (WGS) entry which is preliminary data.</text>
</comment>
<evidence type="ECO:0000256" key="1">
    <source>
        <dbReference type="SAM" id="MobiDB-lite"/>
    </source>
</evidence>
<protein>
    <recommendedName>
        <fullName evidence="4">GIY-YIG homing endonuclease</fullName>
    </recommendedName>
</protein>
<sequence>MLSTRFAQHKHNITRGKNPDTPLVQHFLLHGFAALSTTVVETQDSWTTAQRKMTERKWIAKLGTKPPTWVERNTEVLEAERGMDSAPRD</sequence>
<feature type="region of interest" description="Disordered" evidence="1">
    <location>
        <begin position="1"/>
        <end position="20"/>
    </location>
</feature>
<keyword evidence="3" id="KW-1185">Reference proteome</keyword>
<gene>
    <name evidence="2" type="ORF">VZT92_023884</name>
</gene>
<reference evidence="2 3" key="1">
    <citation type="journal article" date="2024" name="Genome Biol. Evol.">
        <title>Chromosome-level genome assembly of the viviparous eelpout Zoarces viviparus.</title>
        <authorList>
            <person name="Fuhrmann N."/>
            <person name="Brasseur M.V."/>
            <person name="Bakowski C.E."/>
            <person name="Podsiadlowski L."/>
            <person name="Prost S."/>
            <person name="Krehenwinkel H."/>
            <person name="Mayer C."/>
        </authorList>
    </citation>
    <scope>NUCLEOTIDE SEQUENCE [LARGE SCALE GENOMIC DNA]</scope>
    <source>
        <strain evidence="2">NO-MEL_2022_Ind0_liver</strain>
    </source>
</reference>
<name>A0AAW1E8X0_ZOAVI</name>
<dbReference type="AlphaFoldDB" id="A0AAW1E8X0"/>